<evidence type="ECO:0000256" key="4">
    <source>
        <dbReference type="ARBA" id="ARBA00022473"/>
    </source>
</evidence>
<feature type="compositionally biased region" description="Low complexity" evidence="13">
    <location>
        <begin position="1048"/>
        <end position="1057"/>
    </location>
</feature>
<dbReference type="PANTHER" id="PTHR10528">
    <property type="entry name" value="AF4/FMR2 FAMILY MEMBER"/>
    <property type="match status" value="1"/>
</dbReference>
<feature type="compositionally biased region" description="Low complexity" evidence="13">
    <location>
        <begin position="895"/>
        <end position="905"/>
    </location>
</feature>
<dbReference type="Proteomes" id="UP000594454">
    <property type="component" value="Chromosome 3"/>
</dbReference>
<organism evidence="15 16">
    <name type="scientific">Hermetia illucens</name>
    <name type="common">Black soldier fly</name>
    <dbReference type="NCBI Taxonomy" id="343691"/>
    <lineage>
        <taxon>Eukaryota</taxon>
        <taxon>Metazoa</taxon>
        <taxon>Ecdysozoa</taxon>
        <taxon>Arthropoda</taxon>
        <taxon>Hexapoda</taxon>
        <taxon>Insecta</taxon>
        <taxon>Pterygota</taxon>
        <taxon>Neoptera</taxon>
        <taxon>Endopterygota</taxon>
        <taxon>Diptera</taxon>
        <taxon>Brachycera</taxon>
        <taxon>Stratiomyomorpha</taxon>
        <taxon>Stratiomyidae</taxon>
        <taxon>Hermetiinae</taxon>
        <taxon>Hermetia</taxon>
    </lineage>
</organism>
<keyword evidence="4" id="KW-0217">Developmental protein</keyword>
<feature type="compositionally biased region" description="Polar residues" evidence="13">
    <location>
        <begin position="737"/>
        <end position="746"/>
    </location>
</feature>
<dbReference type="GO" id="GO:0003677">
    <property type="term" value="F:DNA binding"/>
    <property type="evidence" value="ECO:0007669"/>
    <property type="project" value="UniProtKB-KW"/>
</dbReference>
<reference evidence="15 16" key="1">
    <citation type="submission" date="2020-11" db="EMBL/GenBank/DDBJ databases">
        <authorList>
            <person name="Wallbank WR R."/>
            <person name="Pardo Diaz C."/>
            <person name="Kozak K."/>
            <person name="Martin S."/>
            <person name="Jiggins C."/>
            <person name="Moest M."/>
            <person name="Warren A I."/>
            <person name="Generalovic N T."/>
            <person name="Byers J.R.P. K."/>
            <person name="Montejo-Kovacevich G."/>
            <person name="Yen C E."/>
        </authorList>
    </citation>
    <scope>NUCLEOTIDE SEQUENCE [LARGE SCALE GENOMIC DNA]</scope>
</reference>
<feature type="region of interest" description="Disordered" evidence="13">
    <location>
        <begin position="689"/>
        <end position="811"/>
    </location>
</feature>
<feature type="region of interest" description="Disordered" evidence="13">
    <location>
        <begin position="58"/>
        <end position="219"/>
    </location>
</feature>
<accession>A0A7R8YUG8</accession>
<keyword evidence="6" id="KW-0562">Pair-rule protein</keyword>
<name>A0A7R8YUG8_HERIL</name>
<dbReference type="Pfam" id="PF18876">
    <property type="entry name" value="AFF4_CHD"/>
    <property type="match status" value="1"/>
</dbReference>
<dbReference type="PANTHER" id="PTHR10528:SF17">
    <property type="entry name" value="AF4_FMR2 FAMILY MEMBER LILLI"/>
    <property type="match status" value="1"/>
</dbReference>
<dbReference type="GO" id="GO:0007366">
    <property type="term" value="P:periodic partitioning by pair rule gene"/>
    <property type="evidence" value="ECO:0007669"/>
    <property type="project" value="UniProtKB-KW"/>
</dbReference>
<keyword evidence="5" id="KW-0597">Phosphoprotein</keyword>
<evidence type="ECO:0000256" key="11">
    <source>
        <dbReference type="ARBA" id="ARBA00024653"/>
    </source>
</evidence>
<keyword evidence="8" id="KW-0238">DNA-binding</keyword>
<keyword evidence="7" id="KW-0805">Transcription regulation</keyword>
<evidence type="ECO:0000256" key="8">
    <source>
        <dbReference type="ARBA" id="ARBA00023125"/>
    </source>
</evidence>
<feature type="compositionally biased region" description="Basic and acidic residues" evidence="13">
    <location>
        <begin position="568"/>
        <end position="577"/>
    </location>
</feature>
<feature type="region of interest" description="Disordered" evidence="13">
    <location>
        <begin position="1048"/>
        <end position="1071"/>
    </location>
</feature>
<gene>
    <name evidence="15" type="ORF">HERILL_LOCUS8607</name>
</gene>
<keyword evidence="10" id="KW-0539">Nucleus</keyword>
<evidence type="ECO:0000256" key="2">
    <source>
        <dbReference type="ARBA" id="ARBA00007354"/>
    </source>
</evidence>
<dbReference type="EMBL" id="LR899011">
    <property type="protein sequence ID" value="CAD7085787.1"/>
    <property type="molecule type" value="Genomic_DNA"/>
</dbReference>
<feature type="compositionally biased region" description="Low complexity" evidence="13">
    <location>
        <begin position="89"/>
        <end position="106"/>
    </location>
</feature>
<comment type="subcellular location">
    <subcellularLocation>
        <location evidence="1">Nucleus</location>
    </subcellularLocation>
</comment>
<evidence type="ECO:0000313" key="16">
    <source>
        <dbReference type="Proteomes" id="UP000594454"/>
    </source>
</evidence>
<feature type="region of interest" description="Disordered" evidence="13">
    <location>
        <begin position="1240"/>
        <end position="1298"/>
    </location>
</feature>
<protein>
    <recommendedName>
        <fullName evidence="3">AF4/FMR2 family member lilli</fullName>
    </recommendedName>
    <alternativeName>
        <fullName evidence="12">Protein lilliputian</fullName>
    </alternativeName>
</protein>
<feature type="compositionally biased region" description="Acidic residues" evidence="13">
    <location>
        <begin position="312"/>
        <end position="322"/>
    </location>
</feature>
<keyword evidence="16" id="KW-1185">Reference proteome</keyword>
<feature type="compositionally biased region" description="Polar residues" evidence="13">
    <location>
        <begin position="974"/>
        <end position="988"/>
    </location>
</feature>
<evidence type="ECO:0000256" key="1">
    <source>
        <dbReference type="ARBA" id="ARBA00004123"/>
    </source>
</evidence>
<evidence type="ECO:0000259" key="14">
    <source>
        <dbReference type="Pfam" id="PF18876"/>
    </source>
</evidence>
<evidence type="ECO:0000256" key="9">
    <source>
        <dbReference type="ARBA" id="ARBA00023163"/>
    </source>
</evidence>
<feature type="compositionally biased region" description="Low complexity" evidence="13">
    <location>
        <begin position="341"/>
        <end position="351"/>
    </location>
</feature>
<feature type="compositionally biased region" description="Polar residues" evidence="13">
    <location>
        <begin position="595"/>
        <end position="611"/>
    </location>
</feature>
<evidence type="ECO:0000256" key="13">
    <source>
        <dbReference type="SAM" id="MobiDB-lite"/>
    </source>
</evidence>
<dbReference type="OrthoDB" id="6382204at2759"/>
<evidence type="ECO:0000256" key="12">
    <source>
        <dbReference type="ARBA" id="ARBA00032149"/>
    </source>
</evidence>
<keyword evidence="9" id="KW-0804">Transcription</keyword>
<dbReference type="FunCoup" id="A0A7R8YUG8">
    <property type="interactions" value="201"/>
</dbReference>
<feature type="domain" description="AF4/FMR2 C-terminal homology" evidence="14">
    <location>
        <begin position="1325"/>
        <end position="1550"/>
    </location>
</feature>
<feature type="compositionally biased region" description="Low complexity" evidence="13">
    <location>
        <begin position="927"/>
        <end position="944"/>
    </location>
</feature>
<feature type="compositionally biased region" description="Polar residues" evidence="13">
    <location>
        <begin position="129"/>
        <end position="143"/>
    </location>
</feature>
<sequence length="1551" mass="168154">MDDCARMERRERDKLARQQLHNPTPESSLFPEPVRIEGDSTIDQKLGDYSVARSLLFSEPKQTRIIGITTNVTKPPPPVQRPPPPQQPPSFSTVGLGSSSSTAAPTFAPPPSQNNRSIPPSHRYHQPHPSLSSTQIRSGSGTYLKQPDPKPTHNGRYPIAPINKHDTHLKNSSSGLGPPPPSSGSSMMPNGRLNEKSQVLGSTSNTSGNSAPVPNGRFQVPLVPKQHRYHPIENTTASPPRSGDVENILKEMTMRTMPVTEIAATPRKEFETKYNLGQPNHHVYAALPPAFKDSFTKQRDKNLNVPKSTELLENDLELSESDDERKKQTPAEPSPPTNDNSSDSSESASSESESEESTGGTRGDASNQTSKWNLSKYFLKENDASAQPSPHDSHNANIKHEPNILDDNHLSSPTPSPSSTHRHEANHITPINPILPVDIKKENAAQDFNKANNNSLELQPNQIKSENFDKSPSSSPGKVQHSDTVESDQIESVLAEAKGLAELKPVSDIGTSSDENSIAKKQVPVAIVKSPAKKPVKRRRKVQKDKKLVDSDSSDDDGDFSSANTLSDRGRSIEKEKKGRGRPRKNPIVAPAAPTNKSPAVTPVKNSSATAAANKRDPPARKAGAAKRASRQNSIVKSREILDTTTDSSSDDGRTAPAKPSVLPSPTLSASAQVIPSKAAELANRGALISTHKSSAKVENVAVPSKSSDDDDDDDDDDDSSSSSENSDDERVPSSVERASSRQQYLSGHHSSSQSHHSSSSSSHSDSDSDSPPREDKKIRDKSKSDKNKSDTLRKLFVIGPNRGEGGAKGKGQVLIVDQSEESQNHPTKDGPPIHHEKILSPIAFKPHSNNNDALHHPPLTVAGANNHLKSPRTSTTAMLSATAVTAGNTAPLTSNISSNSKSPSTATLRTPERLPTMNNSSNKIHSVSNTNNNSNISSNSVNTKTPPIICRIDLSLLLHVPRAWLQNSYKIRDGNISNNSTQIQSAPHSDDDRLKSPKLPLTPKHSNNSSKISHNLSDISSSTNSTSNNPSNNVRLVNSDAISNQSAAAASSPATSRIADGSGLSNKSNLNAENLGANKGDLYNADNHCNRTAKDATQLSPLLTHSQPPPSQPSLVSPKHEQLPHPAAMKSVGAAGIKHESIKSEFTPDDYMTFAGPGGASSKPQGLIDNKCNLYNTSKLGANNNVKQEQLIKNEYKSSFMGNDYSQNQTQGPVLVDPIGGGALGTVPPPMAAINASCTAGMKSTSSDEPIPKNRRKRSLSSSSSPYKDKKRKKSGAQNEVLEQLPPTNHDRLAEKYSPPPSIIRLAYKSYFERVDDDIRLDQEQTIYLREAKRLKHLADRESVHFNQVTLYLKAVLYFLLSAAGMEQDDRIPSAFTIYKDTLSLIKFISSKFTHPPLQAIDNTNKVAILSLRCQSLISLKLYQLKRTESKEAQKTINQYFAKGSTEIVNGNTPSISPSSVSSLGSGSNTPPLHMVPAQVHAAFQRQTLAYNYISSAHELWEQADNLVKKGNHMGFFIELDRIGGPLTLHSSIFDLFKYVQRGLHKLKEM</sequence>
<feature type="region of interest" description="Disordered" evidence="13">
    <location>
        <begin position="974"/>
        <end position="1036"/>
    </location>
</feature>
<feature type="compositionally biased region" description="Acidic residues" evidence="13">
    <location>
        <begin position="709"/>
        <end position="720"/>
    </location>
</feature>
<evidence type="ECO:0000256" key="3">
    <source>
        <dbReference type="ARBA" id="ARBA00021888"/>
    </source>
</evidence>
<evidence type="ECO:0000256" key="5">
    <source>
        <dbReference type="ARBA" id="ARBA00022553"/>
    </source>
</evidence>
<dbReference type="InterPro" id="IPR007797">
    <property type="entry name" value="AF4/FMR2"/>
</dbReference>
<feature type="compositionally biased region" description="Polar residues" evidence="13">
    <location>
        <begin position="917"/>
        <end position="926"/>
    </location>
</feature>
<feature type="compositionally biased region" description="Low complexity" evidence="13">
    <location>
        <begin position="1005"/>
        <end position="1036"/>
    </location>
</feature>
<feature type="compositionally biased region" description="Polar residues" evidence="13">
    <location>
        <begin position="1240"/>
        <end position="1249"/>
    </location>
</feature>
<dbReference type="InParanoid" id="A0A7R8YUG8"/>
<comment type="similarity">
    <text evidence="2">Belongs to the AF4 family.</text>
</comment>
<feature type="compositionally biased region" description="Low complexity" evidence="13">
    <location>
        <begin position="747"/>
        <end position="764"/>
    </location>
</feature>
<comment type="function">
    <text evidence="11">Has a role in transcriptional regulation. Acts in parallel with the Ras/MAPK and the PI3K/PKB pathways in the control of cell identity and cellular growth. Essential for regulation of the cytoskeleton and cell growth but not for cell proliferation or growth rate. Required specifically for the microtubule-based basal transport of lipid droplets. Plays a partially redundant function downstream of Raf in cell fate specification in the developing eye. Pair-rule protein that regulates embryonic cellularization, gastrulation and segmentation.</text>
</comment>
<evidence type="ECO:0000256" key="10">
    <source>
        <dbReference type="ARBA" id="ARBA00023242"/>
    </source>
</evidence>
<dbReference type="GO" id="GO:0010468">
    <property type="term" value="P:regulation of gene expression"/>
    <property type="evidence" value="ECO:0007669"/>
    <property type="project" value="InterPro"/>
</dbReference>
<proteinExistence type="inferred from homology"/>
<feature type="compositionally biased region" description="Polar residues" evidence="13">
    <location>
        <begin position="196"/>
        <end position="212"/>
    </location>
</feature>
<feature type="compositionally biased region" description="Polar residues" evidence="13">
    <location>
        <begin position="449"/>
        <end position="477"/>
    </location>
</feature>
<feature type="compositionally biased region" description="Basic and acidic residues" evidence="13">
    <location>
        <begin position="765"/>
        <end position="794"/>
    </location>
</feature>
<evidence type="ECO:0000256" key="6">
    <source>
        <dbReference type="ARBA" id="ARBA00022788"/>
    </source>
</evidence>
<feature type="region of interest" description="Disordered" evidence="13">
    <location>
        <begin position="1102"/>
        <end position="1124"/>
    </location>
</feature>
<feature type="compositionally biased region" description="Pro residues" evidence="13">
    <location>
        <begin position="74"/>
        <end position="88"/>
    </location>
</feature>
<feature type="region of interest" description="Disordered" evidence="13">
    <location>
        <begin position="891"/>
        <end position="944"/>
    </location>
</feature>
<dbReference type="InterPro" id="IPR043640">
    <property type="entry name" value="AF4/FMR2_CHD"/>
</dbReference>
<feature type="compositionally biased region" description="Polar residues" evidence="13">
    <location>
        <begin position="364"/>
        <end position="373"/>
    </location>
</feature>
<feature type="compositionally biased region" description="Basic residues" evidence="13">
    <location>
        <begin position="531"/>
        <end position="544"/>
    </location>
</feature>
<feature type="region of interest" description="Disordered" evidence="13">
    <location>
        <begin position="1"/>
        <end position="33"/>
    </location>
</feature>
<evidence type="ECO:0000256" key="7">
    <source>
        <dbReference type="ARBA" id="ARBA00023015"/>
    </source>
</evidence>
<dbReference type="GO" id="GO:0032783">
    <property type="term" value="C:super elongation complex"/>
    <property type="evidence" value="ECO:0007669"/>
    <property type="project" value="TreeGrafter"/>
</dbReference>
<feature type="compositionally biased region" description="Basic and acidic residues" evidence="13">
    <location>
        <begin position="1"/>
        <end position="16"/>
    </location>
</feature>
<evidence type="ECO:0000313" key="15">
    <source>
        <dbReference type="EMBL" id="CAD7085787.1"/>
    </source>
</evidence>
<feature type="region of interest" description="Disordered" evidence="13">
    <location>
        <begin position="303"/>
        <end position="672"/>
    </location>
</feature>
<feature type="compositionally biased region" description="Basic and acidic residues" evidence="13">
    <location>
        <begin position="391"/>
        <end position="409"/>
    </location>
</feature>